<dbReference type="PROSITE" id="PS51059">
    <property type="entry name" value="PARP_CATALYTIC"/>
    <property type="match status" value="1"/>
</dbReference>
<keyword evidence="1" id="KW-0479">Metal-binding</keyword>
<dbReference type="SUPFAM" id="SSF56399">
    <property type="entry name" value="ADP-ribosylation"/>
    <property type="match status" value="2"/>
</dbReference>
<dbReference type="InterPro" id="IPR002867">
    <property type="entry name" value="IBR_dom"/>
</dbReference>
<evidence type="ECO:0000313" key="9">
    <source>
        <dbReference type="Proteomes" id="UP000828390"/>
    </source>
</evidence>
<reference evidence="8" key="2">
    <citation type="submission" date="2020-11" db="EMBL/GenBank/DDBJ databases">
        <authorList>
            <person name="McCartney M.A."/>
            <person name="Auch B."/>
            <person name="Kono T."/>
            <person name="Mallez S."/>
            <person name="Becker A."/>
            <person name="Gohl D.M."/>
            <person name="Silverstein K.A.T."/>
            <person name="Koren S."/>
            <person name="Bechman K.B."/>
            <person name="Herman A."/>
            <person name="Abrahante J.E."/>
            <person name="Garbe J."/>
        </authorList>
    </citation>
    <scope>NUCLEOTIDE SEQUENCE</scope>
    <source>
        <strain evidence="8">Duluth1</strain>
        <tissue evidence="8">Whole animal</tissue>
    </source>
</reference>
<comment type="caution">
    <text evidence="8">The sequence shown here is derived from an EMBL/GenBank/DDBJ whole genome shotgun (WGS) entry which is preliminary data.</text>
</comment>
<protein>
    <recommendedName>
        <fullName evidence="5">Poly [ADP-ribose] polymerase</fullName>
        <shortName evidence="5">PARP</shortName>
        <ecNumber evidence="5">2.4.2.-</ecNumber>
    </recommendedName>
</protein>
<dbReference type="Proteomes" id="UP000828390">
    <property type="component" value="Unassembled WGS sequence"/>
</dbReference>
<dbReference type="Pfam" id="PF22191">
    <property type="entry name" value="IBR_1"/>
    <property type="match status" value="1"/>
</dbReference>
<dbReference type="GO" id="GO:1990404">
    <property type="term" value="F:NAD+-protein mono-ADP-ribosyltransferase activity"/>
    <property type="evidence" value="ECO:0007669"/>
    <property type="project" value="TreeGrafter"/>
</dbReference>
<keyword evidence="3" id="KW-0833">Ubl conjugation pathway</keyword>
<dbReference type="EC" id="2.4.2.-" evidence="5"/>
<feature type="region of interest" description="Disordered" evidence="6">
    <location>
        <begin position="1"/>
        <end position="22"/>
    </location>
</feature>
<dbReference type="SUPFAM" id="SSF57850">
    <property type="entry name" value="RING/U-box"/>
    <property type="match status" value="1"/>
</dbReference>
<feature type="compositionally biased region" description="Low complexity" evidence="6">
    <location>
        <begin position="990"/>
        <end position="1001"/>
    </location>
</feature>
<evidence type="ECO:0000256" key="1">
    <source>
        <dbReference type="ARBA" id="ARBA00022723"/>
    </source>
</evidence>
<feature type="domain" description="PARP catalytic" evidence="7">
    <location>
        <begin position="383"/>
        <end position="612"/>
    </location>
</feature>
<gene>
    <name evidence="8" type="ORF">DPMN_007356</name>
</gene>
<dbReference type="EMBL" id="JAIWYP010000001">
    <property type="protein sequence ID" value="KAH3883401.1"/>
    <property type="molecule type" value="Genomic_DNA"/>
</dbReference>
<dbReference type="GO" id="GO:0003950">
    <property type="term" value="F:NAD+ poly-ADP-ribosyltransferase activity"/>
    <property type="evidence" value="ECO:0007669"/>
    <property type="project" value="UniProtKB-UniRule"/>
</dbReference>
<keyword evidence="4" id="KW-0862">Zinc</keyword>
<evidence type="ECO:0000256" key="2">
    <source>
        <dbReference type="ARBA" id="ARBA00022771"/>
    </source>
</evidence>
<keyword evidence="2" id="KW-0863">Zinc-finger</keyword>
<reference evidence="8" key="1">
    <citation type="journal article" date="2019" name="bioRxiv">
        <title>The Genome of the Zebra Mussel, Dreissena polymorpha: A Resource for Invasive Species Research.</title>
        <authorList>
            <person name="McCartney M.A."/>
            <person name="Auch B."/>
            <person name="Kono T."/>
            <person name="Mallez S."/>
            <person name="Zhang Y."/>
            <person name="Obille A."/>
            <person name="Becker A."/>
            <person name="Abrahante J.E."/>
            <person name="Garbe J."/>
            <person name="Badalamenti J.P."/>
            <person name="Herman A."/>
            <person name="Mangelson H."/>
            <person name="Liachko I."/>
            <person name="Sullivan S."/>
            <person name="Sone E.D."/>
            <person name="Koren S."/>
            <person name="Silverstein K.A.T."/>
            <person name="Beckman K.B."/>
            <person name="Gohl D.M."/>
        </authorList>
    </citation>
    <scope>NUCLEOTIDE SEQUENCE</scope>
    <source>
        <strain evidence="8">Duluth1</strain>
        <tissue evidence="8">Whole animal</tissue>
    </source>
</reference>
<keyword evidence="5" id="KW-0808">Transferase</keyword>
<evidence type="ECO:0000259" key="7">
    <source>
        <dbReference type="PROSITE" id="PS51059"/>
    </source>
</evidence>
<sequence length="1191" mass="131090">MAATNRPVNKKRRPSCSGEYNEADDYLDLTDTSLESAEMYLSMNLSDQTAEQNTTADFFDSGLGSEQLLMSESMSLLSSQSERHNSSIKIGLEQKNALEEKFNKKPRHSLDFTSPESDLDVDDALDDSFLAEVVSDDDAVVDHIMSALDDVSYDAEPTSKKQRIHPYSSKKGKQPFKGKARFKFTPTREMNPIQQQMPREEFESVLEEWIPEDEPMTIPVAKLKTATPPVKLACQGCDSLFSHLSLIECCEGHFACNECATKKTKQVLTGEKKGSVGCPKLDCNSSLPISELRKVHPVMVIELLEDKWNKETMEALEQMSDVVKCPECSLALVVDEEVKRFKCAQCSNSFCRHCMKKWQCNEHDLCISLKPWTSSYSGKMVNIPAFWEDPTPNQVYSLIDLSTTSMEFVDIIQHVQKFMKCDVKKIFRIQNHKIWEKYSVTRSHMIEELGMRLTYESRLFHGTDVSAIEAICNEGFDLRVSGKNAVAFGNGIYFARSAAYSHRYTRKGGHGQGFSAATLPNLVPLPQFSSNAVASVISLHPPISSNQSGNLMRYGGLTMQGTSFGPLMTPALGSISYAKGICTVNQQVVQSNQIVPPTNQLASNSNTAMPHDPFRSSIFGKGLTQSWSQPVSASLAANAAGQASVFQLQQARQQVEGAHKMLVTQSIGTAAISYQKGVPSQHVPSCSFQTPADSGTSTVTRNMSTAVAAKSENVVQNARSSGGLIKGSASQNGMLAAEDRLNWNIGDSVSKDPKSRLDYVNSLRQNEQQVLKALILRFCIANNENELKSVLLQFRKPSKYKIALKYGVLEKREEGTFTFTIIPGIQLTDALPCNCHRIPRQICDHLLKGLSFLKDATKRVQAFSFEKREKLAKYFASALYFMMDSSQQSKSTASSVYHNPSVPQVSKLSLTTGDSKTNITLTKSSSGNMSTNSASFRSGQLLAGSHLQVPSVCQPSQSRDVQPSKSLVQSNSTGMLRDDLTRLITGGANSGSPSTSHSQQSNRIGTDLLGICKCHRLPLTLCKIKKLARLREDLRLKESSDPAVTCRGARTNMNFQLPQTGVVQQNIPVNTITLQGSNPGGSTMQPTSRLVTTAHIQSSHEPEPMDIDNGSHKTLFDVAAAHASNDCFMVVARVLVGRICQGSKEMRRPAKDPSGLATHTAVDNMASPQIFVVFDNTQCYPEYLVRYSSSL</sequence>
<keyword evidence="9" id="KW-1185">Reference proteome</keyword>
<dbReference type="GO" id="GO:0008270">
    <property type="term" value="F:zinc ion binding"/>
    <property type="evidence" value="ECO:0007669"/>
    <property type="project" value="UniProtKB-KW"/>
</dbReference>
<proteinExistence type="predicted"/>
<dbReference type="SMART" id="SM00647">
    <property type="entry name" value="IBR"/>
    <property type="match status" value="1"/>
</dbReference>
<name>A0A9D4MVQ2_DREPO</name>
<accession>A0A9D4MVQ2</accession>
<dbReference type="PANTHER" id="PTHR45740:SF2">
    <property type="entry name" value="POLY [ADP-RIBOSE] POLYMERASE"/>
    <property type="match status" value="1"/>
</dbReference>
<dbReference type="InterPro" id="IPR051712">
    <property type="entry name" value="ARTD-AVP"/>
</dbReference>
<keyword evidence="5" id="KW-0520">NAD</keyword>
<keyword evidence="5" id="KW-0328">Glycosyltransferase</keyword>
<evidence type="ECO:0000256" key="4">
    <source>
        <dbReference type="ARBA" id="ARBA00022833"/>
    </source>
</evidence>
<evidence type="ECO:0000313" key="8">
    <source>
        <dbReference type="EMBL" id="KAH3883401.1"/>
    </source>
</evidence>
<dbReference type="InterPro" id="IPR012317">
    <property type="entry name" value="Poly(ADP-ribose)pol_cat_dom"/>
</dbReference>
<dbReference type="GO" id="GO:0005634">
    <property type="term" value="C:nucleus"/>
    <property type="evidence" value="ECO:0007669"/>
    <property type="project" value="TreeGrafter"/>
</dbReference>
<evidence type="ECO:0000256" key="3">
    <source>
        <dbReference type="ARBA" id="ARBA00022786"/>
    </source>
</evidence>
<feature type="compositionally biased region" description="Basic residues" evidence="6">
    <location>
        <begin position="160"/>
        <end position="175"/>
    </location>
</feature>
<evidence type="ECO:0000256" key="6">
    <source>
        <dbReference type="SAM" id="MobiDB-lite"/>
    </source>
</evidence>
<evidence type="ECO:0000256" key="5">
    <source>
        <dbReference type="RuleBase" id="RU362114"/>
    </source>
</evidence>
<dbReference type="AlphaFoldDB" id="A0A9D4MVQ2"/>
<dbReference type="Gene3D" id="3.90.228.10">
    <property type="match status" value="2"/>
</dbReference>
<dbReference type="PANTHER" id="PTHR45740">
    <property type="entry name" value="POLY [ADP-RIBOSE] POLYMERASE"/>
    <property type="match status" value="1"/>
</dbReference>
<feature type="region of interest" description="Disordered" evidence="6">
    <location>
        <begin position="983"/>
        <end position="1002"/>
    </location>
</feature>
<feature type="region of interest" description="Disordered" evidence="6">
    <location>
        <begin position="156"/>
        <end position="175"/>
    </location>
</feature>
<dbReference type="OrthoDB" id="408612at2759"/>
<organism evidence="8 9">
    <name type="scientific">Dreissena polymorpha</name>
    <name type="common">Zebra mussel</name>
    <name type="synonym">Mytilus polymorpha</name>
    <dbReference type="NCBI Taxonomy" id="45954"/>
    <lineage>
        <taxon>Eukaryota</taxon>
        <taxon>Metazoa</taxon>
        <taxon>Spiralia</taxon>
        <taxon>Lophotrochozoa</taxon>
        <taxon>Mollusca</taxon>
        <taxon>Bivalvia</taxon>
        <taxon>Autobranchia</taxon>
        <taxon>Heteroconchia</taxon>
        <taxon>Euheterodonta</taxon>
        <taxon>Imparidentia</taxon>
        <taxon>Neoheterodontei</taxon>
        <taxon>Myida</taxon>
        <taxon>Dreissenoidea</taxon>
        <taxon>Dreissenidae</taxon>
        <taxon>Dreissena</taxon>
    </lineage>
</organism>
<dbReference type="Pfam" id="PF00644">
    <property type="entry name" value="PARP"/>
    <property type="match status" value="1"/>
</dbReference>